<proteinExistence type="predicted"/>
<dbReference type="AlphaFoldDB" id="A0A317WY33"/>
<dbReference type="EMBL" id="MSFL01000002">
    <property type="protein sequence ID" value="PWY91259.1"/>
    <property type="molecule type" value="Genomic_DNA"/>
</dbReference>
<organism evidence="2 3">
    <name type="scientific">Aspergillus heteromorphus CBS 117.55</name>
    <dbReference type="NCBI Taxonomy" id="1448321"/>
    <lineage>
        <taxon>Eukaryota</taxon>
        <taxon>Fungi</taxon>
        <taxon>Dikarya</taxon>
        <taxon>Ascomycota</taxon>
        <taxon>Pezizomycotina</taxon>
        <taxon>Eurotiomycetes</taxon>
        <taxon>Eurotiomycetidae</taxon>
        <taxon>Eurotiales</taxon>
        <taxon>Aspergillaceae</taxon>
        <taxon>Aspergillus</taxon>
        <taxon>Aspergillus subgen. Circumdati</taxon>
    </lineage>
</organism>
<evidence type="ECO:0000313" key="3">
    <source>
        <dbReference type="Proteomes" id="UP000247233"/>
    </source>
</evidence>
<dbReference type="GeneID" id="37068553"/>
<name>A0A317WY33_9EURO</name>
<gene>
    <name evidence="2" type="ORF">BO70DRAFT_392904</name>
</gene>
<comment type="caution">
    <text evidence="2">The sequence shown here is derived from an EMBL/GenBank/DDBJ whole genome shotgun (WGS) entry which is preliminary data.</text>
</comment>
<sequence>MSGNKQTSKAANGTGNSLNASNLSLIPEGSLGGMDRFSQLPLADGPYFAQARIQDRSDHLSRLTSQLDATEKILKK</sequence>
<feature type="region of interest" description="Disordered" evidence="1">
    <location>
        <begin position="1"/>
        <end position="25"/>
    </location>
</feature>
<dbReference type="OrthoDB" id="4501485at2759"/>
<protein>
    <submittedName>
        <fullName evidence="2">Uncharacterized protein</fullName>
    </submittedName>
</protein>
<feature type="compositionally biased region" description="Polar residues" evidence="1">
    <location>
        <begin position="1"/>
        <end position="24"/>
    </location>
</feature>
<dbReference type="Proteomes" id="UP000247233">
    <property type="component" value="Unassembled WGS sequence"/>
</dbReference>
<keyword evidence="3" id="KW-1185">Reference proteome</keyword>
<reference evidence="2 3" key="1">
    <citation type="submission" date="2016-12" db="EMBL/GenBank/DDBJ databases">
        <title>The genomes of Aspergillus section Nigri reveals drivers in fungal speciation.</title>
        <authorList>
            <consortium name="DOE Joint Genome Institute"/>
            <person name="Vesth T.C."/>
            <person name="Nybo J."/>
            <person name="Theobald S."/>
            <person name="Brandl J."/>
            <person name="Frisvad J.C."/>
            <person name="Nielsen K.F."/>
            <person name="Lyhne E.K."/>
            <person name="Kogle M.E."/>
            <person name="Kuo A."/>
            <person name="Riley R."/>
            <person name="Clum A."/>
            <person name="Nolan M."/>
            <person name="Lipzen A."/>
            <person name="Salamov A."/>
            <person name="Henrissat B."/>
            <person name="Wiebenga A."/>
            <person name="De Vries R.P."/>
            <person name="Grigoriev I.V."/>
            <person name="Mortensen U.H."/>
            <person name="Andersen M.R."/>
            <person name="Baker S.E."/>
        </authorList>
    </citation>
    <scope>NUCLEOTIDE SEQUENCE [LARGE SCALE GENOMIC DNA]</scope>
    <source>
        <strain evidence="2 3">CBS 117.55</strain>
    </source>
</reference>
<dbReference type="RefSeq" id="XP_025403702.1">
    <property type="nucleotide sequence ID" value="XM_025546316.1"/>
</dbReference>
<evidence type="ECO:0000313" key="2">
    <source>
        <dbReference type="EMBL" id="PWY91259.1"/>
    </source>
</evidence>
<dbReference type="VEuPathDB" id="FungiDB:BO70DRAFT_392904"/>
<evidence type="ECO:0000256" key="1">
    <source>
        <dbReference type="SAM" id="MobiDB-lite"/>
    </source>
</evidence>
<accession>A0A317WY33</accession>